<dbReference type="SMART" id="SM00028">
    <property type="entry name" value="TPR"/>
    <property type="match status" value="3"/>
</dbReference>
<feature type="repeat" description="TPR" evidence="4">
    <location>
        <begin position="69"/>
        <end position="102"/>
    </location>
</feature>
<dbReference type="InterPro" id="IPR019734">
    <property type="entry name" value="TPR_rpt"/>
</dbReference>
<dbReference type="Gene3D" id="1.25.40.10">
    <property type="entry name" value="Tetratricopeptide repeat domain"/>
    <property type="match status" value="2"/>
</dbReference>
<reference evidence="6 7" key="1">
    <citation type="submission" date="2016-06" db="EMBL/GenBank/DDBJ databases">
        <title>Genome sequence of Porphyrobacter dokdonensis DSW-74.</title>
        <authorList>
            <person name="Kim J.F."/>
            <person name="Song J.Y."/>
        </authorList>
    </citation>
    <scope>NUCLEOTIDE SEQUENCE [LARGE SCALE GENOMIC DNA]</scope>
    <source>
        <strain evidence="6 7">DSW-74</strain>
    </source>
</reference>
<dbReference type="Proteomes" id="UP000092484">
    <property type="component" value="Unassembled WGS sequence"/>
</dbReference>
<evidence type="ECO:0000256" key="2">
    <source>
        <dbReference type="ARBA" id="ARBA00022748"/>
    </source>
</evidence>
<evidence type="ECO:0000256" key="1">
    <source>
        <dbReference type="ARBA" id="ARBA00022737"/>
    </source>
</evidence>
<organism evidence="6 7">
    <name type="scientific">Erythrobacter dokdonensis DSW-74</name>
    <dbReference type="NCBI Taxonomy" id="1300349"/>
    <lineage>
        <taxon>Bacteria</taxon>
        <taxon>Pseudomonadati</taxon>
        <taxon>Pseudomonadota</taxon>
        <taxon>Alphaproteobacteria</taxon>
        <taxon>Sphingomonadales</taxon>
        <taxon>Erythrobacteraceae</taxon>
        <taxon>Erythrobacter/Porphyrobacter group</taxon>
        <taxon>Erythrobacter</taxon>
    </lineage>
</organism>
<comment type="caution">
    <text evidence="6">The sequence shown here is derived from an EMBL/GenBank/DDBJ whole genome shotgun (WGS) entry which is preliminary data.</text>
</comment>
<feature type="region of interest" description="Disordered" evidence="5">
    <location>
        <begin position="207"/>
        <end position="228"/>
    </location>
</feature>
<dbReference type="RefSeq" id="WP_068865612.1">
    <property type="nucleotide sequence ID" value="NZ_LZYB01000008.1"/>
</dbReference>
<dbReference type="Pfam" id="PF07719">
    <property type="entry name" value="TPR_2"/>
    <property type="match status" value="1"/>
</dbReference>
<dbReference type="GO" id="GO:0005886">
    <property type="term" value="C:plasma membrane"/>
    <property type="evidence" value="ECO:0007669"/>
    <property type="project" value="TreeGrafter"/>
</dbReference>
<keyword evidence="1" id="KW-0677">Repeat</keyword>
<evidence type="ECO:0000313" key="6">
    <source>
        <dbReference type="EMBL" id="OBV10028.1"/>
    </source>
</evidence>
<keyword evidence="7" id="KW-1185">Reference proteome</keyword>
<dbReference type="STRING" id="1300349.I603_2589"/>
<sequence length="316" mass="32388">MDTKEKAPAEGASKAGWILLGAALVLAAGSIGYNVYGGAGGGDAPASVDGAAPSIEDLRKAAEAASDDAGPWADLAFAHFRQGQFAEAATAYARAAEIAPEDAVLHSALGEALVMASSRDPLPPQALAAFEKALALDPSDPRARYFMGVKKDIDKDHEGAIAAWLDLLADTPPGAPWEADLVRTIEQVGKINGIDVAPRIAKVQEGRQPPLLAPGPGSLAADAGAPDVRGPSAAEVAAAGAMTPSQQREMAEGMVAQLEGRLQENPGNLDGWVMLMRSRMTLGEPAKAKAALEAAIKANPAEAAELRRQAQALGIG</sequence>
<dbReference type="PANTHER" id="PTHR47870">
    <property type="entry name" value="CYTOCHROME C-TYPE BIOGENESIS PROTEIN CCMH"/>
    <property type="match status" value="1"/>
</dbReference>
<keyword evidence="2" id="KW-0201">Cytochrome c-type biogenesis</keyword>
<gene>
    <name evidence="6" type="ORF">I603_2589</name>
</gene>
<feature type="compositionally biased region" description="Low complexity" evidence="5">
    <location>
        <begin position="214"/>
        <end position="228"/>
    </location>
</feature>
<dbReference type="InterPro" id="IPR051263">
    <property type="entry name" value="C-type_cytochrome_biogenesis"/>
</dbReference>
<protein>
    <submittedName>
        <fullName evidence="6">Cytochrome c-type biogenesis protein cycH</fullName>
    </submittedName>
</protein>
<dbReference type="InterPro" id="IPR011990">
    <property type="entry name" value="TPR-like_helical_dom_sf"/>
</dbReference>
<dbReference type="GO" id="GO:0017004">
    <property type="term" value="P:cytochrome complex assembly"/>
    <property type="evidence" value="ECO:0007669"/>
    <property type="project" value="UniProtKB-KW"/>
</dbReference>
<dbReference type="PROSITE" id="PS50005">
    <property type="entry name" value="TPR"/>
    <property type="match status" value="1"/>
</dbReference>
<evidence type="ECO:0000256" key="3">
    <source>
        <dbReference type="ARBA" id="ARBA00022803"/>
    </source>
</evidence>
<dbReference type="Pfam" id="PF13432">
    <property type="entry name" value="TPR_16"/>
    <property type="match status" value="2"/>
</dbReference>
<dbReference type="SUPFAM" id="SSF48452">
    <property type="entry name" value="TPR-like"/>
    <property type="match status" value="1"/>
</dbReference>
<dbReference type="PATRIC" id="fig|1300349.4.peg.2579"/>
<dbReference type="EMBL" id="LZYB01000008">
    <property type="protein sequence ID" value="OBV10028.1"/>
    <property type="molecule type" value="Genomic_DNA"/>
</dbReference>
<keyword evidence="3 4" id="KW-0802">TPR repeat</keyword>
<dbReference type="AlphaFoldDB" id="A0A1A7BBX9"/>
<accession>A0A1A7BBX9</accession>
<dbReference type="PANTHER" id="PTHR47870:SF1">
    <property type="entry name" value="CYTOCHROME C-TYPE BIOGENESIS PROTEIN CCMH"/>
    <property type="match status" value="1"/>
</dbReference>
<evidence type="ECO:0000256" key="5">
    <source>
        <dbReference type="SAM" id="MobiDB-lite"/>
    </source>
</evidence>
<evidence type="ECO:0000256" key="4">
    <source>
        <dbReference type="PROSITE-ProRule" id="PRU00339"/>
    </source>
</evidence>
<proteinExistence type="predicted"/>
<dbReference type="InterPro" id="IPR013105">
    <property type="entry name" value="TPR_2"/>
</dbReference>
<name>A0A1A7BBX9_9SPHN</name>
<evidence type="ECO:0000313" key="7">
    <source>
        <dbReference type="Proteomes" id="UP000092484"/>
    </source>
</evidence>